<evidence type="ECO:0000256" key="2">
    <source>
        <dbReference type="ARBA" id="ARBA00023002"/>
    </source>
</evidence>
<organism evidence="10 11">
    <name type="scientific">Hypothenemus hampei</name>
    <name type="common">Coffee berry borer</name>
    <dbReference type="NCBI Taxonomy" id="57062"/>
    <lineage>
        <taxon>Eukaryota</taxon>
        <taxon>Metazoa</taxon>
        <taxon>Ecdysozoa</taxon>
        <taxon>Arthropoda</taxon>
        <taxon>Hexapoda</taxon>
        <taxon>Insecta</taxon>
        <taxon>Pterygota</taxon>
        <taxon>Neoptera</taxon>
        <taxon>Endopterygota</taxon>
        <taxon>Coleoptera</taxon>
        <taxon>Polyphaga</taxon>
        <taxon>Cucujiformia</taxon>
        <taxon>Curculionidae</taxon>
        <taxon>Scolytinae</taxon>
        <taxon>Hypothenemus</taxon>
    </lineage>
</organism>
<dbReference type="PROSITE" id="PS00070">
    <property type="entry name" value="ALDEHYDE_DEHYDR_CYS"/>
    <property type="match status" value="1"/>
</dbReference>
<feature type="active site" evidence="5 6">
    <location>
        <position position="211"/>
    </location>
</feature>
<evidence type="ECO:0000256" key="5">
    <source>
        <dbReference type="PIRSR" id="PIRSR036492-1"/>
    </source>
</evidence>
<protein>
    <recommendedName>
        <fullName evidence="4">Aldehyde dehydrogenase</fullName>
    </recommendedName>
</protein>
<keyword evidence="8" id="KW-0472">Membrane</keyword>
<accession>A0ABD1EM96</accession>
<keyword evidence="2 4" id="KW-0560">Oxidoreductase</keyword>
<dbReference type="PIRSF" id="PIRSF036492">
    <property type="entry name" value="ALDH"/>
    <property type="match status" value="1"/>
</dbReference>
<dbReference type="FunFam" id="3.40.309.10:FF:000003">
    <property type="entry name" value="Aldehyde dehydrogenase"/>
    <property type="match status" value="1"/>
</dbReference>
<dbReference type="InterPro" id="IPR016161">
    <property type="entry name" value="Ald_DH/histidinol_DH"/>
</dbReference>
<dbReference type="AlphaFoldDB" id="A0ABD1EM96"/>
<evidence type="ECO:0000256" key="6">
    <source>
        <dbReference type="PROSITE-ProRule" id="PRU10007"/>
    </source>
</evidence>
<keyword evidence="11" id="KW-1185">Reference proteome</keyword>
<dbReference type="InterPro" id="IPR012394">
    <property type="entry name" value="Aldehyde_DH_NAD(P)"/>
</dbReference>
<name>A0ABD1EM96_HYPHA</name>
<dbReference type="FunFam" id="3.40.605.10:FF:000004">
    <property type="entry name" value="Aldehyde dehydrogenase"/>
    <property type="match status" value="1"/>
</dbReference>
<reference evidence="10 11" key="1">
    <citation type="submission" date="2024-05" db="EMBL/GenBank/DDBJ databases">
        <title>Genetic variation in Jamaican populations of the coffee berry borer (Hypothenemus hampei).</title>
        <authorList>
            <person name="Errbii M."/>
            <person name="Myrie A."/>
        </authorList>
    </citation>
    <scope>NUCLEOTIDE SEQUENCE [LARGE SCALE GENOMIC DNA]</scope>
    <source>
        <strain evidence="10">JA-Hopewell-2020-01-JO</strain>
        <tissue evidence="10">Whole body</tissue>
    </source>
</reference>
<evidence type="ECO:0000256" key="1">
    <source>
        <dbReference type="ARBA" id="ARBA00009986"/>
    </source>
</evidence>
<evidence type="ECO:0000256" key="7">
    <source>
        <dbReference type="RuleBase" id="RU003345"/>
    </source>
</evidence>
<dbReference type="Gene3D" id="3.40.605.10">
    <property type="entry name" value="Aldehyde Dehydrogenase, Chain A, domain 1"/>
    <property type="match status" value="1"/>
</dbReference>
<evidence type="ECO:0000313" key="11">
    <source>
        <dbReference type="Proteomes" id="UP001566132"/>
    </source>
</evidence>
<dbReference type="EMBL" id="JBDJPC010000007">
    <property type="protein sequence ID" value="KAL1494387.1"/>
    <property type="molecule type" value="Genomic_DNA"/>
</dbReference>
<evidence type="ECO:0000256" key="8">
    <source>
        <dbReference type="SAM" id="Phobius"/>
    </source>
</evidence>
<evidence type="ECO:0000313" key="10">
    <source>
        <dbReference type="EMBL" id="KAL1494387.1"/>
    </source>
</evidence>
<dbReference type="GO" id="GO:0016620">
    <property type="term" value="F:oxidoreductase activity, acting on the aldehyde or oxo group of donors, NAD or NADP as acceptor"/>
    <property type="evidence" value="ECO:0007669"/>
    <property type="project" value="UniProtKB-ARBA"/>
</dbReference>
<feature type="domain" description="Aldehyde dehydrogenase" evidence="9">
    <location>
        <begin position="8"/>
        <end position="428"/>
    </location>
</feature>
<sequence>MSENPSEVVATLRNSFNSGKTRPLEFRIKQLLNLLKLYEENEDAIVEALWTDLKKCKGEALLMEIQFLINDLKTVLMNLYRWAKPEHVEKDLANLLDKAYIQREPYGVVLVIGAWNYPFQLTFGPVHGAIAAGNCVVIKPSEISPATAKLIAKLVPKYLDGDCYKVFNGGIPETTELLKERFDYIFYTGNTNVGKIIHQAANKYLTPVTLELGGKSPCYIDNSVNYLTATKRILWGKLANAGQTCVAPDYILCTKEVQQEIIEAAKIIVPQFYANPKESSEYGRIVTDRHFERLQGLLKSGKIALGGEYDAEEKYIAPTILTDVKETDDVMKEEIFGPILPIYNVNTVQDAINFINKREKPLALYIFSNRKSVVDSIINNTSSGGICVNDTVMQLAIDTLPFGGVGASGMGGYHGKFSFDTFSHKKAVLEKNLDALGEKLGSAKYPPLTPGKINYLKFMLAKRSWRINGACLCYTFMFFTGVFTYYLWNNFGRKYFTGKEF</sequence>
<dbReference type="PANTHER" id="PTHR43570">
    <property type="entry name" value="ALDEHYDE DEHYDROGENASE"/>
    <property type="match status" value="1"/>
</dbReference>
<evidence type="ECO:0000256" key="4">
    <source>
        <dbReference type="PIRNR" id="PIRNR036492"/>
    </source>
</evidence>
<keyword evidence="3" id="KW-0520">NAD</keyword>
<dbReference type="InterPro" id="IPR015590">
    <property type="entry name" value="Aldehyde_DH_dom"/>
</dbReference>
<keyword evidence="8" id="KW-0812">Transmembrane</keyword>
<dbReference type="SUPFAM" id="SSF53720">
    <property type="entry name" value="ALDH-like"/>
    <property type="match status" value="1"/>
</dbReference>
<comment type="similarity">
    <text evidence="1 4 7">Belongs to the aldehyde dehydrogenase family.</text>
</comment>
<dbReference type="Proteomes" id="UP001566132">
    <property type="component" value="Unassembled WGS sequence"/>
</dbReference>
<feature type="active site" evidence="5">
    <location>
        <position position="245"/>
    </location>
</feature>
<dbReference type="InterPro" id="IPR016163">
    <property type="entry name" value="Ald_DH_C"/>
</dbReference>
<dbReference type="InterPro" id="IPR029510">
    <property type="entry name" value="Ald_DH_CS_GLU"/>
</dbReference>
<evidence type="ECO:0000259" key="9">
    <source>
        <dbReference type="Pfam" id="PF00171"/>
    </source>
</evidence>
<keyword evidence="8" id="KW-1133">Transmembrane helix</keyword>
<dbReference type="InterPro" id="IPR016160">
    <property type="entry name" value="Ald_DH_CS_CYS"/>
</dbReference>
<dbReference type="Gene3D" id="3.40.309.10">
    <property type="entry name" value="Aldehyde Dehydrogenase, Chain A, domain 2"/>
    <property type="match status" value="1"/>
</dbReference>
<dbReference type="Pfam" id="PF00171">
    <property type="entry name" value="Aldedh"/>
    <property type="match status" value="1"/>
</dbReference>
<comment type="caution">
    <text evidence="10">The sequence shown here is derived from an EMBL/GenBank/DDBJ whole genome shotgun (WGS) entry which is preliminary data.</text>
</comment>
<gene>
    <name evidence="10" type="ORF">ABEB36_009993</name>
</gene>
<dbReference type="InterPro" id="IPR016162">
    <property type="entry name" value="Ald_DH_N"/>
</dbReference>
<dbReference type="PROSITE" id="PS00687">
    <property type="entry name" value="ALDEHYDE_DEHYDR_GLU"/>
    <property type="match status" value="1"/>
</dbReference>
<dbReference type="PANTHER" id="PTHR43570:SF16">
    <property type="entry name" value="ALDEHYDE DEHYDROGENASE TYPE III, ISOFORM Q"/>
    <property type="match status" value="1"/>
</dbReference>
<evidence type="ECO:0000256" key="3">
    <source>
        <dbReference type="ARBA" id="ARBA00023027"/>
    </source>
</evidence>
<proteinExistence type="inferred from homology"/>
<feature type="transmembrane region" description="Helical" evidence="8">
    <location>
        <begin position="467"/>
        <end position="488"/>
    </location>
</feature>